<feature type="domain" description="Reverse transcriptase" evidence="1">
    <location>
        <begin position="1"/>
        <end position="209"/>
    </location>
</feature>
<gene>
    <name evidence="2" type="ORF">X801_08425</name>
</gene>
<reference evidence="2 3" key="1">
    <citation type="submission" date="2015-03" db="EMBL/GenBank/DDBJ databases">
        <title>Draft genome of the nematode, Opisthorchis viverrini.</title>
        <authorList>
            <person name="Mitreva M."/>
        </authorList>
    </citation>
    <scope>NUCLEOTIDE SEQUENCE [LARGE SCALE GENOMIC DNA]</scope>
    <source>
        <strain evidence="2">Khon Kaen</strain>
    </source>
</reference>
<proteinExistence type="predicted"/>
<dbReference type="PANTHER" id="PTHR37557">
    <property type="entry name" value="115 KDA PROTEIN IN TYPE-1 RETROTRANSPOSABLE ELEMENT R1DM-LIKE PROTEIN-RELATED-RELATED"/>
    <property type="match status" value="1"/>
</dbReference>
<name>A0A1S8WMQ5_OPIVI</name>
<dbReference type="SUPFAM" id="SSF56672">
    <property type="entry name" value="DNA/RNA polymerases"/>
    <property type="match status" value="1"/>
</dbReference>
<dbReference type="Pfam" id="PF00078">
    <property type="entry name" value="RVT_1"/>
    <property type="match status" value="2"/>
</dbReference>
<dbReference type="AlphaFoldDB" id="A0A1S8WMQ5"/>
<dbReference type="InterPro" id="IPR043502">
    <property type="entry name" value="DNA/RNA_pol_sf"/>
</dbReference>
<keyword evidence="3" id="KW-1185">Reference proteome</keyword>
<evidence type="ECO:0000313" key="2">
    <source>
        <dbReference type="EMBL" id="OON15768.1"/>
    </source>
</evidence>
<evidence type="ECO:0000313" key="3">
    <source>
        <dbReference type="Proteomes" id="UP000243686"/>
    </source>
</evidence>
<dbReference type="EMBL" id="KV902133">
    <property type="protein sequence ID" value="OON15768.1"/>
    <property type="molecule type" value="Genomic_DNA"/>
</dbReference>
<dbReference type="PANTHER" id="PTHR37557:SF4">
    <property type="entry name" value="CCHC-TYPE DOMAIN-CONTAINING PROTEIN"/>
    <property type="match status" value="1"/>
</dbReference>
<sequence>MSPGDYRPIAISSVVLRLLHKLLFRRWRRVVKLENIQFAFQERDGCLEASSLLNAILHSVHDTVRPIATAFLDISKAFDRVSQDTILRVAQAPGAPMPLVRYLRCLYSEGVVNLNGEDVNARVGALAYADDLVLLAPSRSELEEKLKELAPALAAAGMNLNGAKSAAMIVEKSGKHKTLVIVPGSLQVGSAEIECLGPTDTVKYLGLRFNWKGRVRMNAGNIFQEMLSNISRAPLKPYQKLEILKEFATPRLQYELVLGSAHRNTLKALDVAARHAVRAWLRLPKDTPLGFFYAKVKEGGLGLTSFATTIPLLQRKKFQRIASSPDPVVRGLLKAKNVVSEQRLAYIPVRAKETLVSSADEASQAWRADLKS</sequence>
<dbReference type="PROSITE" id="PS50878">
    <property type="entry name" value="RT_POL"/>
    <property type="match status" value="1"/>
</dbReference>
<feature type="non-terminal residue" evidence="2">
    <location>
        <position position="372"/>
    </location>
</feature>
<dbReference type="InterPro" id="IPR000477">
    <property type="entry name" value="RT_dom"/>
</dbReference>
<evidence type="ECO:0000259" key="1">
    <source>
        <dbReference type="PROSITE" id="PS50878"/>
    </source>
</evidence>
<protein>
    <recommendedName>
        <fullName evidence="1">Reverse transcriptase domain-containing protein</fullName>
    </recommendedName>
</protein>
<organism evidence="2 3">
    <name type="scientific">Opisthorchis viverrini</name>
    <name type="common">Southeast Asian liver fluke</name>
    <dbReference type="NCBI Taxonomy" id="6198"/>
    <lineage>
        <taxon>Eukaryota</taxon>
        <taxon>Metazoa</taxon>
        <taxon>Spiralia</taxon>
        <taxon>Lophotrochozoa</taxon>
        <taxon>Platyhelminthes</taxon>
        <taxon>Trematoda</taxon>
        <taxon>Digenea</taxon>
        <taxon>Opisthorchiida</taxon>
        <taxon>Opisthorchiata</taxon>
        <taxon>Opisthorchiidae</taxon>
        <taxon>Opisthorchis</taxon>
    </lineage>
</organism>
<dbReference type="CDD" id="cd01650">
    <property type="entry name" value="RT_nLTR_like"/>
    <property type="match status" value="1"/>
</dbReference>
<dbReference type="Proteomes" id="UP000243686">
    <property type="component" value="Unassembled WGS sequence"/>
</dbReference>
<accession>A0A1S8WMQ5</accession>